<sequence length="126" mass="14566">MRPSHSKLFTTVPMNRTVSMVHTNVSGSTGYDKMDEIRCFGSGHAGPYLFECPPTKAITALDHLKKRGSAKKQKNKGSEEKKVSWRDLLAFDDVIKDLRIRVEKYVEMKSRNKKVVVVYEYICYYR</sequence>
<gene>
    <name evidence="1" type="ORF">D5086_006934</name>
</gene>
<comment type="caution">
    <text evidence="1">The sequence shown here is derived from an EMBL/GenBank/DDBJ whole genome shotgun (WGS) entry which is preliminary data.</text>
</comment>
<evidence type="ECO:0000313" key="1">
    <source>
        <dbReference type="EMBL" id="KAL3599016.1"/>
    </source>
</evidence>
<dbReference type="EMBL" id="RCHU02000003">
    <property type="protein sequence ID" value="KAL3599016.1"/>
    <property type="molecule type" value="Genomic_DNA"/>
</dbReference>
<proteinExistence type="predicted"/>
<reference evidence="1 2" key="1">
    <citation type="journal article" date="2024" name="Plant Biotechnol. J.">
        <title>Genome and CRISPR/Cas9 system of a widespread forest tree (Populus alba) in the world.</title>
        <authorList>
            <person name="Liu Y.J."/>
            <person name="Jiang P.F."/>
            <person name="Han X.M."/>
            <person name="Li X.Y."/>
            <person name="Wang H.M."/>
            <person name="Wang Y.J."/>
            <person name="Wang X.X."/>
            <person name="Zeng Q.Y."/>
        </authorList>
    </citation>
    <scope>NUCLEOTIDE SEQUENCE [LARGE SCALE GENOMIC DNA]</scope>
    <source>
        <strain evidence="2">cv. PAL-ZL1</strain>
    </source>
</reference>
<accession>A0ACC4CND0</accession>
<evidence type="ECO:0000313" key="2">
    <source>
        <dbReference type="Proteomes" id="UP000309997"/>
    </source>
</evidence>
<protein>
    <submittedName>
        <fullName evidence="1">Uncharacterized protein</fullName>
    </submittedName>
</protein>
<dbReference type="Proteomes" id="UP000309997">
    <property type="component" value="Unassembled WGS sequence"/>
</dbReference>
<name>A0ACC4CND0_POPAL</name>
<keyword evidence="2" id="KW-1185">Reference proteome</keyword>
<organism evidence="1 2">
    <name type="scientific">Populus alba</name>
    <name type="common">White poplar</name>
    <dbReference type="NCBI Taxonomy" id="43335"/>
    <lineage>
        <taxon>Eukaryota</taxon>
        <taxon>Viridiplantae</taxon>
        <taxon>Streptophyta</taxon>
        <taxon>Embryophyta</taxon>
        <taxon>Tracheophyta</taxon>
        <taxon>Spermatophyta</taxon>
        <taxon>Magnoliopsida</taxon>
        <taxon>eudicotyledons</taxon>
        <taxon>Gunneridae</taxon>
        <taxon>Pentapetalae</taxon>
        <taxon>rosids</taxon>
        <taxon>fabids</taxon>
        <taxon>Malpighiales</taxon>
        <taxon>Salicaceae</taxon>
        <taxon>Saliceae</taxon>
        <taxon>Populus</taxon>
    </lineage>
</organism>